<evidence type="ECO:0000256" key="8">
    <source>
        <dbReference type="SAM" id="SignalP"/>
    </source>
</evidence>
<evidence type="ECO:0000256" key="6">
    <source>
        <dbReference type="ARBA" id="ARBA00022837"/>
    </source>
</evidence>
<evidence type="ECO:0000256" key="7">
    <source>
        <dbReference type="SAM" id="MobiDB-lite"/>
    </source>
</evidence>
<reference evidence="10 11" key="1">
    <citation type="submission" date="2019-02" db="EMBL/GenBank/DDBJ databases">
        <title>Deep-cultivation of Planctomycetes and their phenomic and genomic characterization uncovers novel biology.</title>
        <authorList>
            <person name="Wiegand S."/>
            <person name="Jogler M."/>
            <person name="Boedeker C."/>
            <person name="Pinto D."/>
            <person name="Vollmers J."/>
            <person name="Rivas-Marin E."/>
            <person name="Kohn T."/>
            <person name="Peeters S.H."/>
            <person name="Heuer A."/>
            <person name="Rast P."/>
            <person name="Oberbeckmann S."/>
            <person name="Bunk B."/>
            <person name="Jeske O."/>
            <person name="Meyerdierks A."/>
            <person name="Storesund J.E."/>
            <person name="Kallscheuer N."/>
            <person name="Luecker S."/>
            <person name="Lage O.M."/>
            <person name="Pohl T."/>
            <person name="Merkel B.J."/>
            <person name="Hornburger P."/>
            <person name="Mueller R.-W."/>
            <person name="Bruemmer F."/>
            <person name="Labrenz M."/>
            <person name="Spormann A.M."/>
            <person name="Op Den Camp H."/>
            <person name="Overmann J."/>
            <person name="Amann R."/>
            <person name="Jetten M.S.M."/>
            <person name="Mascher T."/>
            <person name="Medema M.H."/>
            <person name="Devos D.P."/>
            <person name="Kaster A.-K."/>
            <person name="Ovreas L."/>
            <person name="Rohde M."/>
            <person name="Galperin M.Y."/>
            <person name="Jogler C."/>
        </authorList>
    </citation>
    <scope>NUCLEOTIDE SEQUENCE [LARGE SCALE GENOMIC DNA]</scope>
    <source>
        <strain evidence="10 11">Pan54</strain>
    </source>
</reference>
<keyword evidence="4 8" id="KW-0732">Signal</keyword>
<dbReference type="GO" id="GO:0046872">
    <property type="term" value="F:metal ion binding"/>
    <property type="evidence" value="ECO:0007669"/>
    <property type="project" value="UniProtKB-KW"/>
</dbReference>
<dbReference type="EC" id="3.1.6.6" evidence="10"/>
<comment type="similarity">
    <text evidence="2">Belongs to the sulfatase family.</text>
</comment>
<feature type="region of interest" description="Disordered" evidence="7">
    <location>
        <begin position="465"/>
        <end position="486"/>
    </location>
</feature>
<evidence type="ECO:0000256" key="1">
    <source>
        <dbReference type="ARBA" id="ARBA00001913"/>
    </source>
</evidence>
<feature type="domain" description="Sulfatase N-terminal" evidence="9">
    <location>
        <begin position="32"/>
        <end position="375"/>
    </location>
</feature>
<evidence type="ECO:0000313" key="11">
    <source>
        <dbReference type="Proteomes" id="UP000316095"/>
    </source>
</evidence>
<dbReference type="Pfam" id="PF00884">
    <property type="entry name" value="Sulfatase"/>
    <property type="match status" value="1"/>
</dbReference>
<dbReference type="InterPro" id="IPR024607">
    <property type="entry name" value="Sulfatase_CS"/>
</dbReference>
<evidence type="ECO:0000256" key="3">
    <source>
        <dbReference type="ARBA" id="ARBA00022723"/>
    </source>
</evidence>
<feature type="signal peptide" evidence="8">
    <location>
        <begin position="1"/>
        <end position="28"/>
    </location>
</feature>
<dbReference type="InterPro" id="IPR035874">
    <property type="entry name" value="IDS"/>
</dbReference>
<keyword evidence="11" id="KW-1185">Reference proteome</keyword>
<dbReference type="PANTHER" id="PTHR45953:SF1">
    <property type="entry name" value="IDURONATE 2-SULFATASE"/>
    <property type="match status" value="1"/>
</dbReference>
<keyword evidence="3" id="KW-0479">Metal-binding</keyword>
<keyword evidence="5 10" id="KW-0378">Hydrolase</keyword>
<dbReference type="Proteomes" id="UP000316095">
    <property type="component" value="Unassembled WGS sequence"/>
</dbReference>
<dbReference type="SUPFAM" id="SSF53649">
    <property type="entry name" value="Alkaline phosphatase-like"/>
    <property type="match status" value="1"/>
</dbReference>
<gene>
    <name evidence="10" type="primary">betC_13</name>
    <name evidence="10" type="ORF">Pan54_46870</name>
</gene>
<keyword evidence="6" id="KW-0106">Calcium</keyword>
<accession>A0A5C5XMJ2</accession>
<evidence type="ECO:0000256" key="5">
    <source>
        <dbReference type="ARBA" id="ARBA00022801"/>
    </source>
</evidence>
<dbReference type="GO" id="GO:0005737">
    <property type="term" value="C:cytoplasm"/>
    <property type="evidence" value="ECO:0007669"/>
    <property type="project" value="TreeGrafter"/>
</dbReference>
<dbReference type="GO" id="GO:0004423">
    <property type="term" value="F:iduronate-2-sulfatase activity"/>
    <property type="evidence" value="ECO:0007669"/>
    <property type="project" value="InterPro"/>
</dbReference>
<dbReference type="AlphaFoldDB" id="A0A5C5XMJ2"/>
<organism evidence="10 11">
    <name type="scientific">Rubinisphaera italica</name>
    <dbReference type="NCBI Taxonomy" id="2527969"/>
    <lineage>
        <taxon>Bacteria</taxon>
        <taxon>Pseudomonadati</taxon>
        <taxon>Planctomycetota</taxon>
        <taxon>Planctomycetia</taxon>
        <taxon>Planctomycetales</taxon>
        <taxon>Planctomycetaceae</taxon>
        <taxon>Rubinisphaera</taxon>
    </lineage>
</organism>
<name>A0A5C5XMJ2_9PLAN</name>
<evidence type="ECO:0000256" key="4">
    <source>
        <dbReference type="ARBA" id="ARBA00022729"/>
    </source>
</evidence>
<comment type="caution">
    <text evidence="10">The sequence shown here is derived from an EMBL/GenBank/DDBJ whole genome shotgun (WGS) entry which is preliminary data.</text>
</comment>
<proteinExistence type="inferred from homology"/>
<protein>
    <submittedName>
        <fullName evidence="10">Choline-sulfatase</fullName>
        <ecNumber evidence="10">3.1.6.6</ecNumber>
    </submittedName>
</protein>
<dbReference type="GO" id="GO:0047753">
    <property type="term" value="F:choline-sulfatase activity"/>
    <property type="evidence" value="ECO:0007669"/>
    <property type="project" value="UniProtKB-EC"/>
</dbReference>
<dbReference type="PANTHER" id="PTHR45953">
    <property type="entry name" value="IDURONATE 2-SULFATASE"/>
    <property type="match status" value="1"/>
</dbReference>
<feature type="chain" id="PRO_5022985263" evidence="8">
    <location>
        <begin position="29"/>
        <end position="486"/>
    </location>
</feature>
<sequence precursor="true">MTRINFRRTTFCILTSLMVASSAAWMQAAEKPNVLFIAVDDLRVELGCYGDTVVKSPNIDKLASRGLLFEQAYCQQAVCNPSRASMLTGLGLDTLQIHDLPTHFRERVPDVVTLPQHFMQSGYETRDVGKIFHNWIQVEYKGDAASWSVPAVMHFNSHGNDKPLVEGKLPRNLSEVPRTEMMDVPDEAYFDGRIAQLAVEAMNEVKDEPFFLAVGFWKPHAPFNPPKKYWDLYERSEIELAMNRDQPTNVPGIAMHDGREILRGFKDRPDGRPTLEEERALRHGYYAATSFVDAQIGKVLDELDRLKLRESTLVVFWSDHGFHLGEKTLWAKTSNFELDARVPMIISLPGQTEAMRTSAIVELLDVYPTLVDLCGLEQPASGLEGVSLRPLFEDPAGSVQAAALTQHCRPAYPKPGEAPEAMGYSIRTPRFRYTEWRDYEDGSVIATELYDHENDPQEMKNVIGSKLGKREQPKLRALLDQTRSRQ</sequence>
<evidence type="ECO:0000313" key="10">
    <source>
        <dbReference type="EMBL" id="TWT63928.1"/>
    </source>
</evidence>
<dbReference type="InterPro" id="IPR017850">
    <property type="entry name" value="Alkaline_phosphatase_core_sf"/>
</dbReference>
<dbReference type="EMBL" id="SJPG01000001">
    <property type="protein sequence ID" value="TWT63928.1"/>
    <property type="molecule type" value="Genomic_DNA"/>
</dbReference>
<evidence type="ECO:0000259" key="9">
    <source>
        <dbReference type="Pfam" id="PF00884"/>
    </source>
</evidence>
<dbReference type="PROSITE" id="PS00149">
    <property type="entry name" value="SULFATASE_2"/>
    <property type="match status" value="1"/>
</dbReference>
<dbReference type="Gene3D" id="3.40.720.10">
    <property type="entry name" value="Alkaline Phosphatase, subunit A"/>
    <property type="match status" value="1"/>
</dbReference>
<comment type="cofactor">
    <cofactor evidence="1">
        <name>Ca(2+)</name>
        <dbReference type="ChEBI" id="CHEBI:29108"/>
    </cofactor>
</comment>
<evidence type="ECO:0000256" key="2">
    <source>
        <dbReference type="ARBA" id="ARBA00008779"/>
    </source>
</evidence>
<dbReference type="CDD" id="cd16030">
    <property type="entry name" value="iduronate-2-sulfatase"/>
    <property type="match status" value="1"/>
</dbReference>
<dbReference type="InterPro" id="IPR000917">
    <property type="entry name" value="Sulfatase_N"/>
</dbReference>